<reference evidence="2 3" key="1">
    <citation type="submission" date="2024-01" db="EMBL/GenBank/DDBJ databases">
        <title>Description of Olsenella sp. nov., isolated from pig feces.</title>
        <authorList>
            <person name="Chang Y.-H."/>
        </authorList>
    </citation>
    <scope>NUCLEOTIDE SEQUENCE [LARGE SCALE GENOMIC DNA]</scope>
    <source>
        <strain evidence="2 3">YH-ols2223</strain>
    </source>
</reference>
<name>A0ABU7R853_9ACTN</name>
<dbReference type="SUPFAM" id="SSF52266">
    <property type="entry name" value="SGNH hydrolase"/>
    <property type="match status" value="1"/>
</dbReference>
<keyword evidence="1" id="KW-1133">Transmembrane helix</keyword>
<comment type="caution">
    <text evidence="2">The sequence shown here is derived from an EMBL/GenBank/DDBJ whole genome shotgun (WGS) entry which is preliminary data.</text>
</comment>
<keyword evidence="3" id="KW-1185">Reference proteome</keyword>
<keyword evidence="1" id="KW-0812">Transmembrane</keyword>
<evidence type="ECO:0000313" key="3">
    <source>
        <dbReference type="Proteomes" id="UP001332931"/>
    </source>
</evidence>
<gene>
    <name evidence="2" type="ORF">VXJ25_02040</name>
</gene>
<evidence type="ECO:0000313" key="2">
    <source>
        <dbReference type="EMBL" id="MEE6146781.1"/>
    </source>
</evidence>
<evidence type="ECO:0008006" key="4">
    <source>
        <dbReference type="Google" id="ProtNLM"/>
    </source>
</evidence>
<proteinExistence type="predicted"/>
<protein>
    <recommendedName>
        <fullName evidence="4">SGNH/GDSL hydrolase family protein</fullName>
    </recommendedName>
</protein>
<accession>A0ABU7R853</accession>
<feature type="transmembrane region" description="Helical" evidence="1">
    <location>
        <begin position="46"/>
        <end position="67"/>
    </location>
</feature>
<evidence type="ECO:0000256" key="1">
    <source>
        <dbReference type="SAM" id="Phobius"/>
    </source>
</evidence>
<organism evidence="2 3">
    <name type="scientific">Olsenella absiana</name>
    <dbReference type="NCBI Taxonomy" id="3115222"/>
    <lineage>
        <taxon>Bacteria</taxon>
        <taxon>Bacillati</taxon>
        <taxon>Actinomycetota</taxon>
        <taxon>Coriobacteriia</taxon>
        <taxon>Coriobacteriales</taxon>
        <taxon>Atopobiaceae</taxon>
        <taxon>Olsenella</taxon>
    </lineage>
</organism>
<dbReference type="Proteomes" id="UP001332931">
    <property type="component" value="Unassembled WGS sequence"/>
</dbReference>
<sequence length="324" mass="34367">MDGKVRPAGEAEGASAAQGAAGATGAAATGAPAAGGDGRRGLGRGALRVCCALLVALAALLGLGRLLQTRDPSATKGVLYPFMYNYAKMDEDSIDALVVGDSSAMYDISPKVMGERTGISSYNAGSPNQSVETSWELVRDVWGHQSPRYVVLEVNELFTETETDKAVKSMLQTALPVLRDHSNWKLLATGGLGQDGSALTEDLGYYPSDDVVACTNADYMATNAQPGEIPFWSRAYLGWIQRVCEEHGATLVLVSTPNASEWSQSKHDLVAAWASEHGLAYLDANVDPSVGVDWSQDTRDGGMHLNRSGGTKLSNWLADRLAEL</sequence>
<dbReference type="RefSeq" id="WP_330957549.1">
    <property type="nucleotide sequence ID" value="NZ_JAZGJQ010000002.1"/>
</dbReference>
<dbReference type="EMBL" id="JAZGJQ010000002">
    <property type="protein sequence ID" value="MEE6146781.1"/>
    <property type="molecule type" value="Genomic_DNA"/>
</dbReference>
<keyword evidence="1" id="KW-0472">Membrane</keyword>